<feature type="domain" description="C-methyltransferase" evidence="2">
    <location>
        <begin position="246"/>
        <end position="405"/>
    </location>
</feature>
<accession>A0A1T2XL78</accession>
<comment type="caution">
    <text evidence="3">The sequence shown here is derived from an EMBL/GenBank/DDBJ whole genome shotgun (WGS) entry which is preliminary data.</text>
</comment>
<dbReference type="InterPro" id="IPR013630">
    <property type="entry name" value="Methyltransf_Zn-bd_dom_put"/>
</dbReference>
<dbReference type="Pfam" id="PF08421">
    <property type="entry name" value="Methyltransf_13"/>
    <property type="match status" value="1"/>
</dbReference>
<dbReference type="InterPro" id="IPR038576">
    <property type="entry name" value="Methyltransf_Zn-bd_dom_put_sf"/>
</dbReference>
<dbReference type="Gene3D" id="3.40.50.150">
    <property type="entry name" value="Vaccinia Virus protein VP39"/>
    <property type="match status" value="1"/>
</dbReference>
<dbReference type="InterPro" id="IPR013691">
    <property type="entry name" value="MeTrfase_14"/>
</dbReference>
<dbReference type="Gene3D" id="6.20.50.110">
    <property type="entry name" value="Methyltransferase, zinc-binding domain"/>
    <property type="match status" value="1"/>
</dbReference>
<dbReference type="GO" id="GO:0032259">
    <property type="term" value="P:methylation"/>
    <property type="evidence" value="ECO:0007669"/>
    <property type="project" value="UniProtKB-KW"/>
</dbReference>
<dbReference type="Pfam" id="PF08484">
    <property type="entry name" value="Methyltransf_14"/>
    <property type="match status" value="1"/>
</dbReference>
<dbReference type="Gene3D" id="3.40.50.720">
    <property type="entry name" value="NAD(P)-binding Rossmann-like Domain"/>
    <property type="match status" value="1"/>
</dbReference>
<name>A0A1T2XL78_9BACL</name>
<keyword evidence="3" id="KW-0489">Methyltransferase</keyword>
<dbReference type="Gene3D" id="6.10.250.3100">
    <property type="match status" value="1"/>
</dbReference>
<protein>
    <submittedName>
        <fullName evidence="3">SAM-dependent methyltransferase</fullName>
    </submittedName>
</protein>
<evidence type="ECO:0000259" key="2">
    <source>
        <dbReference type="Pfam" id="PF08484"/>
    </source>
</evidence>
<evidence type="ECO:0000313" key="4">
    <source>
        <dbReference type="Proteomes" id="UP000190188"/>
    </source>
</evidence>
<dbReference type="PANTHER" id="PTHR43861:SF5">
    <property type="entry name" value="BLL5978 PROTEIN"/>
    <property type="match status" value="1"/>
</dbReference>
<dbReference type="InterPro" id="IPR029063">
    <property type="entry name" value="SAM-dependent_MTases_sf"/>
</dbReference>
<dbReference type="PANTHER" id="PTHR43861">
    <property type="entry name" value="TRANS-ACONITATE 2-METHYLTRANSFERASE-RELATED"/>
    <property type="match status" value="1"/>
</dbReference>
<dbReference type="Proteomes" id="UP000190188">
    <property type="component" value="Unassembled WGS sequence"/>
</dbReference>
<gene>
    <name evidence="3" type="ORF">BVG16_05455</name>
</gene>
<organism evidence="3 4">
    <name type="scientific">Paenibacillus selenitireducens</name>
    <dbReference type="NCBI Taxonomy" id="1324314"/>
    <lineage>
        <taxon>Bacteria</taxon>
        <taxon>Bacillati</taxon>
        <taxon>Bacillota</taxon>
        <taxon>Bacilli</taxon>
        <taxon>Bacillales</taxon>
        <taxon>Paenibacillaceae</taxon>
        <taxon>Paenibacillus</taxon>
    </lineage>
</organism>
<dbReference type="OrthoDB" id="9815644at2"/>
<dbReference type="GO" id="GO:0008168">
    <property type="term" value="F:methyltransferase activity"/>
    <property type="evidence" value="ECO:0007669"/>
    <property type="project" value="UniProtKB-KW"/>
</dbReference>
<evidence type="ECO:0000259" key="1">
    <source>
        <dbReference type="Pfam" id="PF08421"/>
    </source>
</evidence>
<keyword evidence="4" id="KW-1185">Reference proteome</keyword>
<dbReference type="EMBL" id="MSZX01000002">
    <property type="protein sequence ID" value="OPA80621.1"/>
    <property type="molecule type" value="Genomic_DNA"/>
</dbReference>
<dbReference type="SUPFAM" id="SSF53335">
    <property type="entry name" value="S-adenosyl-L-methionine-dependent methyltransferases"/>
    <property type="match status" value="1"/>
</dbReference>
<evidence type="ECO:0000313" key="3">
    <source>
        <dbReference type="EMBL" id="OPA80621.1"/>
    </source>
</evidence>
<sequence length="411" mass="46495">MSQRVCRFCSCSELHSFVDLGLTPLSNSFVHASNLDKYEVFYPLHTYICQACLLVQLEQYESPTEIFSEYAYFSSYSDSWLQHTKEYTMRMISTLGLDPHSSVIEIASNDGYLLQYFLEHEIPVLGIEPAQNVAKKAVEKGIPTVTEFFGSELALQLRHRGYAADLLIGNNVLAHVPNLNDFVTGLKILLGEQGVITMEFPHMLRFMQGNQFDTIYHEHFSYFSLQTARTVFSYFGLEMYDAEELPTHGGSLRIYAKHQDDGSKLDTGRVEQIIEQEQAAGLDSIPTYQAFSHKVTQMKRDILHFLIQKKNAGKTIVGYGAAAKGNTLINSCGIGKDFLAYVVDKNPYKQGLFLPGSRIPVYSPDKIKETKPDYVLILPWNITAEIMAQTEYIRAWGGQWIVPIPEVKVIP</sequence>
<dbReference type="STRING" id="1324314.BVG16_05455"/>
<feature type="domain" description="Methyltransferase putative zinc binding" evidence="1">
    <location>
        <begin position="6"/>
        <end position="67"/>
    </location>
</feature>
<keyword evidence="3" id="KW-0808">Transferase</keyword>
<dbReference type="RefSeq" id="WP_078497959.1">
    <property type="nucleotide sequence ID" value="NZ_MSZX01000002.1"/>
</dbReference>
<reference evidence="3 4" key="1">
    <citation type="submission" date="2017-01" db="EMBL/GenBank/DDBJ databases">
        <title>Genome analysis of Paenibacillus selenitrireducens ES3-24.</title>
        <authorList>
            <person name="Xu D."/>
            <person name="Yao R."/>
            <person name="Zheng S."/>
        </authorList>
    </citation>
    <scope>NUCLEOTIDE SEQUENCE [LARGE SCALE GENOMIC DNA]</scope>
    <source>
        <strain evidence="3 4">ES3-24</strain>
    </source>
</reference>
<dbReference type="AlphaFoldDB" id="A0A1T2XL78"/>
<dbReference type="Pfam" id="PF13489">
    <property type="entry name" value="Methyltransf_23"/>
    <property type="match status" value="1"/>
</dbReference>
<proteinExistence type="predicted"/>